<reference evidence="2" key="1">
    <citation type="submission" date="2019-10" db="EMBL/GenBank/DDBJ databases">
        <authorList>
            <consortium name="DOE Joint Genome Institute"/>
            <person name="Kuo A."/>
            <person name="Miyauchi S."/>
            <person name="Kiss E."/>
            <person name="Drula E."/>
            <person name="Kohler A."/>
            <person name="Sanchez-Garcia M."/>
            <person name="Andreopoulos B."/>
            <person name="Barry K.W."/>
            <person name="Bonito G."/>
            <person name="Buee M."/>
            <person name="Carver A."/>
            <person name="Chen C."/>
            <person name="Cichocki N."/>
            <person name="Clum A."/>
            <person name="Culley D."/>
            <person name="Crous P.W."/>
            <person name="Fauchery L."/>
            <person name="Girlanda M."/>
            <person name="Hayes R."/>
            <person name="Keri Z."/>
            <person name="LaButti K."/>
            <person name="Lipzen A."/>
            <person name="Lombard V."/>
            <person name="Magnuson J."/>
            <person name="Maillard F."/>
            <person name="Morin E."/>
            <person name="Murat C."/>
            <person name="Nolan M."/>
            <person name="Ohm R."/>
            <person name="Pangilinan J."/>
            <person name="Pereira M."/>
            <person name="Perotto S."/>
            <person name="Peter M."/>
            <person name="Riley R."/>
            <person name="Sitrit Y."/>
            <person name="Stielow B."/>
            <person name="Szollosi G."/>
            <person name="Zifcakova L."/>
            <person name="Stursova M."/>
            <person name="Spatafora J.W."/>
            <person name="Tedersoo L."/>
            <person name="Vaario L.-M."/>
            <person name="Yamada A."/>
            <person name="Yan M."/>
            <person name="Wang P."/>
            <person name="Xu J."/>
            <person name="Bruns T."/>
            <person name="Baldrian P."/>
            <person name="Vilgalys R."/>
            <person name="Henrissat B."/>
            <person name="Grigoriev I.V."/>
            <person name="Hibbett D."/>
            <person name="Nagy L.G."/>
            <person name="Martin F.M."/>
        </authorList>
    </citation>
    <scope>NUCLEOTIDE SEQUENCE</scope>
    <source>
        <strain evidence="2">Prilba</strain>
    </source>
</reference>
<keyword evidence="3" id="KW-1185">Reference proteome</keyword>
<evidence type="ECO:0000313" key="2">
    <source>
        <dbReference type="EMBL" id="KAF8480173.1"/>
    </source>
</evidence>
<evidence type="ECO:0000256" key="1">
    <source>
        <dbReference type="SAM" id="MobiDB-lite"/>
    </source>
</evidence>
<dbReference type="Gene3D" id="1.10.510.10">
    <property type="entry name" value="Transferase(Phosphotransferase) domain 1"/>
    <property type="match status" value="1"/>
</dbReference>
<proteinExistence type="predicted"/>
<dbReference type="SUPFAM" id="SSF56112">
    <property type="entry name" value="Protein kinase-like (PK-like)"/>
    <property type="match status" value="1"/>
</dbReference>
<protein>
    <submittedName>
        <fullName evidence="2">Uncharacterized protein</fullName>
    </submittedName>
</protein>
<name>A0A9P5MW70_9AGAM</name>
<dbReference type="EMBL" id="WHVB01000008">
    <property type="protein sequence ID" value="KAF8480173.1"/>
    <property type="molecule type" value="Genomic_DNA"/>
</dbReference>
<dbReference type="OrthoDB" id="3267903at2759"/>
<dbReference type="Proteomes" id="UP000759537">
    <property type="component" value="Unassembled WGS sequence"/>
</dbReference>
<feature type="region of interest" description="Disordered" evidence="1">
    <location>
        <begin position="1"/>
        <end position="25"/>
    </location>
</feature>
<organism evidence="2 3">
    <name type="scientific">Russula ochroleuca</name>
    <dbReference type="NCBI Taxonomy" id="152965"/>
    <lineage>
        <taxon>Eukaryota</taxon>
        <taxon>Fungi</taxon>
        <taxon>Dikarya</taxon>
        <taxon>Basidiomycota</taxon>
        <taxon>Agaricomycotina</taxon>
        <taxon>Agaricomycetes</taxon>
        <taxon>Russulales</taxon>
        <taxon>Russulaceae</taxon>
        <taxon>Russula</taxon>
    </lineage>
</organism>
<dbReference type="InterPro" id="IPR011009">
    <property type="entry name" value="Kinase-like_dom_sf"/>
</dbReference>
<dbReference type="AlphaFoldDB" id="A0A9P5MW70"/>
<feature type="region of interest" description="Disordered" evidence="1">
    <location>
        <begin position="329"/>
        <end position="348"/>
    </location>
</feature>
<evidence type="ECO:0000313" key="3">
    <source>
        <dbReference type="Proteomes" id="UP000759537"/>
    </source>
</evidence>
<reference evidence="2" key="2">
    <citation type="journal article" date="2020" name="Nat. Commun.">
        <title>Large-scale genome sequencing of mycorrhizal fungi provides insights into the early evolution of symbiotic traits.</title>
        <authorList>
            <person name="Miyauchi S."/>
            <person name="Kiss E."/>
            <person name="Kuo A."/>
            <person name="Drula E."/>
            <person name="Kohler A."/>
            <person name="Sanchez-Garcia M."/>
            <person name="Morin E."/>
            <person name="Andreopoulos B."/>
            <person name="Barry K.W."/>
            <person name="Bonito G."/>
            <person name="Buee M."/>
            <person name="Carver A."/>
            <person name="Chen C."/>
            <person name="Cichocki N."/>
            <person name="Clum A."/>
            <person name="Culley D."/>
            <person name="Crous P.W."/>
            <person name="Fauchery L."/>
            <person name="Girlanda M."/>
            <person name="Hayes R.D."/>
            <person name="Keri Z."/>
            <person name="LaButti K."/>
            <person name="Lipzen A."/>
            <person name="Lombard V."/>
            <person name="Magnuson J."/>
            <person name="Maillard F."/>
            <person name="Murat C."/>
            <person name="Nolan M."/>
            <person name="Ohm R.A."/>
            <person name="Pangilinan J."/>
            <person name="Pereira M.F."/>
            <person name="Perotto S."/>
            <person name="Peter M."/>
            <person name="Pfister S."/>
            <person name="Riley R."/>
            <person name="Sitrit Y."/>
            <person name="Stielow J.B."/>
            <person name="Szollosi G."/>
            <person name="Zifcakova L."/>
            <person name="Stursova M."/>
            <person name="Spatafora J.W."/>
            <person name="Tedersoo L."/>
            <person name="Vaario L.M."/>
            <person name="Yamada A."/>
            <person name="Yan M."/>
            <person name="Wang P."/>
            <person name="Xu J."/>
            <person name="Bruns T."/>
            <person name="Baldrian P."/>
            <person name="Vilgalys R."/>
            <person name="Dunand C."/>
            <person name="Henrissat B."/>
            <person name="Grigoriev I.V."/>
            <person name="Hibbett D."/>
            <person name="Nagy L.G."/>
            <person name="Martin F.M."/>
        </authorList>
    </citation>
    <scope>NUCLEOTIDE SEQUENCE</scope>
    <source>
        <strain evidence="2">Prilba</strain>
    </source>
</reference>
<sequence>MKPENNHHLSYRNLSPLAPPDAPPEEDIEVSVKLADFGLRISVDMWALGTIMAWKKEADQLFLITQVLGDLCENYSFNGRGKAIGSGRWDRGIQMARDNFGFAFQKILPGDITSLFDPLVPPRLVKCIADLLKYDPSACLTTMTSLDCLEHLYILEASRLRSHVLPALSVSMSLSGHSTGLSTPISQFTSSLRVVQQPSSHLSSHIAEQLGEHAKVKKEAVHMAQEAGTEQCAQMKRAQQEQSQAVMHIMQNRNLILMESQTKQDLAWKLQSHAHLLNSQDMSHLAGSTHNKLCNGGGPIRRNRPVHGNAALGVAPYERVAKAHKHEFDDDHLMSSSDIRSPHPPCQC</sequence>
<gene>
    <name evidence="2" type="ORF">DFH94DRAFT_830406</name>
</gene>
<accession>A0A9P5MW70</accession>
<comment type="caution">
    <text evidence="2">The sequence shown here is derived from an EMBL/GenBank/DDBJ whole genome shotgun (WGS) entry which is preliminary data.</text>
</comment>